<dbReference type="Proteomes" id="UP000028123">
    <property type="component" value="Unassembled WGS sequence"/>
</dbReference>
<evidence type="ECO:0000313" key="2">
    <source>
        <dbReference type="EMBL" id="KEQ23497.1"/>
    </source>
</evidence>
<keyword evidence="1" id="KW-1133">Transmembrane helix</keyword>
<feature type="transmembrane region" description="Helical" evidence="1">
    <location>
        <begin position="144"/>
        <end position="166"/>
    </location>
</feature>
<gene>
    <name evidence="2" type="ORF">ET33_15285</name>
</gene>
<evidence type="ECO:0008006" key="4">
    <source>
        <dbReference type="Google" id="ProtNLM"/>
    </source>
</evidence>
<dbReference type="EMBL" id="JNVM01000021">
    <property type="protein sequence ID" value="KEQ23497.1"/>
    <property type="molecule type" value="Genomic_DNA"/>
</dbReference>
<feature type="transmembrane region" description="Helical" evidence="1">
    <location>
        <begin position="178"/>
        <end position="200"/>
    </location>
</feature>
<sequence>MQAQKVREQADDQTRLADGVELVYGMNDQPMLYNPNAGNYVRISPLGIKVVEWINQSLTVDEVIERLTKDYRKPSEEVKPAVDKFFEQLRQAHMLNTDPIPQEGVRRSVGCLQRRPVLRIPLITSARAFPAPLANRLELIPRNLLYLACGSIALLAVCMVAFYFGYRGFPVVSGSLSWPVIIPALMFHLCLHEMAHAVVLQKFGIQIRQAGIGLLYYIFPIAYVDTTDTYRLRNKYDRAMAAWVGPVFDLAGAAISAVISLSSSGWWGDQFQVLLGIQLTIFLFNVNPLLPSDGLRAIEALMGEFNLRRRALHYLLCKAAFRPLPNYLVHLPKSKKIQYALYSTLSIAYFIGLLYMIALYSMKACLSFQ</sequence>
<comment type="caution">
    <text evidence="2">The sequence shown here is derived from an EMBL/GenBank/DDBJ whole genome shotgun (WGS) entry which is preliminary data.</text>
</comment>
<dbReference type="OrthoDB" id="2680017at2"/>
<keyword evidence="1" id="KW-0472">Membrane</keyword>
<proteinExistence type="predicted"/>
<dbReference type="Gene3D" id="1.10.10.1150">
    <property type="entry name" value="Coenzyme PQQ synthesis protein D (PqqD)"/>
    <property type="match status" value="1"/>
</dbReference>
<dbReference type="Pfam" id="PF05402">
    <property type="entry name" value="PqqD"/>
    <property type="match status" value="1"/>
</dbReference>
<dbReference type="eggNOG" id="COG1994">
    <property type="taxonomic scope" value="Bacteria"/>
</dbReference>
<evidence type="ECO:0000256" key="1">
    <source>
        <dbReference type="SAM" id="Phobius"/>
    </source>
</evidence>
<dbReference type="RefSeq" id="WP_036687932.1">
    <property type="nucleotide sequence ID" value="NZ_JNVM01000021.1"/>
</dbReference>
<dbReference type="AlphaFoldDB" id="A0A081NYH4"/>
<feature type="transmembrane region" description="Helical" evidence="1">
    <location>
        <begin position="271"/>
        <end position="290"/>
    </location>
</feature>
<evidence type="ECO:0000313" key="3">
    <source>
        <dbReference type="Proteomes" id="UP000028123"/>
    </source>
</evidence>
<reference evidence="2 3" key="1">
    <citation type="submission" date="2014-06" db="EMBL/GenBank/DDBJ databases">
        <title>Draft genome sequence of Paenibacillus sp. MSt1.</title>
        <authorList>
            <person name="Aw Y.K."/>
            <person name="Ong K.S."/>
            <person name="Gan H.M."/>
            <person name="Lee S.M."/>
        </authorList>
    </citation>
    <scope>NUCLEOTIDE SEQUENCE [LARGE SCALE GENOMIC DNA]</scope>
    <source>
        <strain evidence="2 3">MSt1</strain>
    </source>
</reference>
<accession>A0A081NYH4</accession>
<dbReference type="InterPro" id="IPR008792">
    <property type="entry name" value="PQQD"/>
</dbReference>
<feature type="transmembrane region" description="Helical" evidence="1">
    <location>
        <begin position="340"/>
        <end position="360"/>
    </location>
</feature>
<organism evidence="2 3">
    <name type="scientific">Paenibacillus tyrfis</name>
    <dbReference type="NCBI Taxonomy" id="1501230"/>
    <lineage>
        <taxon>Bacteria</taxon>
        <taxon>Bacillati</taxon>
        <taxon>Bacillota</taxon>
        <taxon>Bacilli</taxon>
        <taxon>Bacillales</taxon>
        <taxon>Paenibacillaceae</taxon>
        <taxon>Paenibacillus</taxon>
    </lineage>
</organism>
<feature type="transmembrane region" description="Helical" evidence="1">
    <location>
        <begin position="240"/>
        <end position="259"/>
    </location>
</feature>
<dbReference type="InterPro" id="IPR041881">
    <property type="entry name" value="PqqD_sf"/>
</dbReference>
<keyword evidence="1" id="KW-0812">Transmembrane</keyword>
<protein>
    <recommendedName>
        <fullName evidence="4">PqqD family peptide modification chaperone</fullName>
    </recommendedName>
</protein>
<name>A0A081NYH4_9BACL</name>
<keyword evidence="3" id="KW-1185">Reference proteome</keyword>